<dbReference type="Pfam" id="PF13240">
    <property type="entry name" value="Zn_Ribbon_1"/>
    <property type="match status" value="1"/>
</dbReference>
<name>A0A0F9MXD5_9ZZZZ</name>
<feature type="transmembrane region" description="Helical" evidence="1">
    <location>
        <begin position="107"/>
        <end position="134"/>
    </location>
</feature>
<dbReference type="AlphaFoldDB" id="A0A0F9MXD5"/>
<keyword evidence="1" id="KW-0812">Transmembrane</keyword>
<evidence type="ECO:0000259" key="2">
    <source>
        <dbReference type="Pfam" id="PF13240"/>
    </source>
</evidence>
<evidence type="ECO:0000313" key="3">
    <source>
        <dbReference type="EMBL" id="KKN04117.1"/>
    </source>
</evidence>
<organism evidence="3">
    <name type="scientific">marine sediment metagenome</name>
    <dbReference type="NCBI Taxonomy" id="412755"/>
    <lineage>
        <taxon>unclassified sequences</taxon>
        <taxon>metagenomes</taxon>
        <taxon>ecological metagenomes</taxon>
    </lineage>
</organism>
<gene>
    <name evidence="3" type="ORF">LCGC14_1100730</name>
</gene>
<accession>A0A0F9MXD5</accession>
<evidence type="ECO:0000256" key="1">
    <source>
        <dbReference type="SAM" id="Phobius"/>
    </source>
</evidence>
<feature type="domain" description="Zinc-ribbon" evidence="2">
    <location>
        <begin position="3"/>
        <end position="24"/>
    </location>
</feature>
<keyword evidence="1" id="KW-0472">Membrane</keyword>
<sequence>MPYCINCGQEIQESYNACPNCGKVLKEVIAPQPTPQSYPQPQAPIQVHPYQRSYSNRGGNTYGIVALILGLVGLVGGIYNFGIVLGIAAVAMGGIGLNRDDNNGMAIAGLILGILDIVLFVFFTFLLFSLWNIFWFF</sequence>
<reference evidence="3" key="1">
    <citation type="journal article" date="2015" name="Nature">
        <title>Complex archaea that bridge the gap between prokaryotes and eukaryotes.</title>
        <authorList>
            <person name="Spang A."/>
            <person name="Saw J.H."/>
            <person name="Jorgensen S.L."/>
            <person name="Zaremba-Niedzwiedzka K."/>
            <person name="Martijn J."/>
            <person name="Lind A.E."/>
            <person name="van Eijk R."/>
            <person name="Schleper C."/>
            <person name="Guy L."/>
            <person name="Ettema T.J."/>
        </authorList>
    </citation>
    <scope>NUCLEOTIDE SEQUENCE</scope>
</reference>
<proteinExistence type="predicted"/>
<feature type="transmembrane region" description="Helical" evidence="1">
    <location>
        <begin position="62"/>
        <end position="95"/>
    </location>
</feature>
<comment type="caution">
    <text evidence="3">The sequence shown here is derived from an EMBL/GenBank/DDBJ whole genome shotgun (WGS) entry which is preliminary data.</text>
</comment>
<dbReference type="InterPro" id="IPR026870">
    <property type="entry name" value="Zinc_ribbon_dom"/>
</dbReference>
<dbReference type="EMBL" id="LAZR01004957">
    <property type="protein sequence ID" value="KKN04117.1"/>
    <property type="molecule type" value="Genomic_DNA"/>
</dbReference>
<keyword evidence="1" id="KW-1133">Transmembrane helix</keyword>
<protein>
    <recommendedName>
        <fullName evidence="2">Zinc-ribbon domain-containing protein</fullName>
    </recommendedName>
</protein>